<keyword evidence="2" id="KW-0547">Nucleotide-binding</keyword>
<feature type="domain" description="Thiaminase-2/PQQC" evidence="5">
    <location>
        <begin position="305"/>
        <end position="508"/>
    </location>
</feature>
<dbReference type="Gene3D" id="1.20.910.10">
    <property type="entry name" value="Heme oxygenase-like"/>
    <property type="match status" value="1"/>
</dbReference>
<evidence type="ECO:0000256" key="1">
    <source>
        <dbReference type="ARBA" id="ARBA00022679"/>
    </source>
</evidence>
<keyword evidence="1" id="KW-0808">Transferase</keyword>
<dbReference type="InterPro" id="IPR013749">
    <property type="entry name" value="PM/HMP-P_kinase-1"/>
</dbReference>
<organism evidence="7">
    <name type="scientific">Mucor ambiguus</name>
    <dbReference type="NCBI Taxonomy" id="91626"/>
    <lineage>
        <taxon>Eukaryota</taxon>
        <taxon>Fungi</taxon>
        <taxon>Fungi incertae sedis</taxon>
        <taxon>Mucoromycota</taxon>
        <taxon>Mucoromycotina</taxon>
        <taxon>Mucoromycetes</taxon>
        <taxon>Mucorales</taxon>
        <taxon>Mucorineae</taxon>
        <taxon>Mucoraceae</taxon>
        <taxon>Mucor</taxon>
    </lineage>
</organism>
<feature type="domain" description="Pyridoxamine kinase/Phosphomethylpyrimidine kinase" evidence="6">
    <location>
        <begin position="21"/>
        <end position="279"/>
    </location>
</feature>
<dbReference type="Pfam" id="PF03070">
    <property type="entry name" value="TENA_THI-4"/>
    <property type="match status" value="1"/>
</dbReference>
<dbReference type="PANTHER" id="PTHR20858:SF17">
    <property type="entry name" value="HYDROXYMETHYLPYRIMIDINE_PHOSPHOMETHYLPYRIMIDINE KINASE THI20-RELATED"/>
    <property type="match status" value="1"/>
</dbReference>
<dbReference type="Proteomes" id="UP000053815">
    <property type="component" value="Unassembled WGS sequence"/>
</dbReference>
<keyword evidence="8" id="KW-1185">Reference proteome</keyword>
<dbReference type="NCBIfam" id="TIGR00097">
    <property type="entry name" value="HMP-P_kinase"/>
    <property type="match status" value="1"/>
</dbReference>
<dbReference type="Gene3D" id="3.40.1190.20">
    <property type="match status" value="1"/>
</dbReference>
<gene>
    <name evidence="7" type="ORF">MAM1_0650c11077</name>
</gene>
<evidence type="ECO:0000259" key="6">
    <source>
        <dbReference type="Pfam" id="PF08543"/>
    </source>
</evidence>
<dbReference type="AlphaFoldDB" id="A0A0C9MVT6"/>
<dbReference type="PANTHER" id="PTHR20858">
    <property type="entry name" value="PHOSPHOMETHYLPYRIMIDINE KINASE"/>
    <property type="match status" value="1"/>
</dbReference>
<keyword evidence="4" id="KW-0067">ATP-binding</keyword>
<dbReference type="GO" id="GO:0008902">
    <property type="term" value="F:hydroxymethylpyrimidine kinase activity"/>
    <property type="evidence" value="ECO:0007669"/>
    <property type="project" value="TreeGrafter"/>
</dbReference>
<dbReference type="EMBL" id="DF836939">
    <property type="protein sequence ID" value="GAN11514.1"/>
    <property type="molecule type" value="Genomic_DNA"/>
</dbReference>
<protein>
    <submittedName>
        <fullName evidence="7">Thiamin biosynthesis protein</fullName>
    </submittedName>
</protein>
<proteinExistence type="predicted"/>
<dbReference type="InterPro" id="IPR027574">
    <property type="entry name" value="Thiaminase_II"/>
</dbReference>
<dbReference type="GO" id="GO:0008972">
    <property type="term" value="F:phosphomethylpyrimidine kinase activity"/>
    <property type="evidence" value="ECO:0007669"/>
    <property type="project" value="InterPro"/>
</dbReference>
<dbReference type="GO" id="GO:0009228">
    <property type="term" value="P:thiamine biosynthetic process"/>
    <property type="evidence" value="ECO:0007669"/>
    <property type="project" value="InterPro"/>
</dbReference>
<dbReference type="InterPro" id="IPR016084">
    <property type="entry name" value="Haem_Oase-like_multi-hlx"/>
</dbReference>
<dbReference type="InterPro" id="IPR004305">
    <property type="entry name" value="Thiaminase-2/PQQC"/>
</dbReference>
<dbReference type="SUPFAM" id="SSF53613">
    <property type="entry name" value="Ribokinase-like"/>
    <property type="match status" value="1"/>
</dbReference>
<evidence type="ECO:0000256" key="2">
    <source>
        <dbReference type="ARBA" id="ARBA00022741"/>
    </source>
</evidence>
<dbReference type="InterPro" id="IPR004399">
    <property type="entry name" value="HMP/HMP-P_kinase_dom"/>
</dbReference>
<dbReference type="GO" id="GO:0005829">
    <property type="term" value="C:cytosol"/>
    <property type="evidence" value="ECO:0007669"/>
    <property type="project" value="TreeGrafter"/>
</dbReference>
<sequence>MQIQVPGDLYLPKAMTIAGSDSGGGAGIQADIKTLTSLHVYATSVITSVTSQNTLCVDGIHNIPAEFVAKQITAVLSDIGSDAIKIGMLSSVEIIKAVADTLKQFPKQSRHVVVDPVMISTSGSRLLAADAIQALVQELLPITYVLTPNVPEAEILLDLTPGSIKSVKDMCEAAQRLANFGPKFILLKGGHLPLKAANGKEQVVDILYSATNGTWYEIANDYVDTKNTHGTGCTLSAALAGELAKGVSVEKACENAITYVKIAIVQTLGGIGTGNGPINHFHPLKRSPYQGKPLIVAIKETLPEDLWSDFIDHPFVRGIADGTLPVESFTYYLKQDYLYLQHYARAASLAAYKSGTMEGIAANAAIVVHIAKESQLHLDYCSRWGITREDVLSTPESVFNSAYTRYVLDKGACGDMLDLKAAMAPCLLGYGEIGLKLFNDPDTKREGNPYWDWICQYAADDYQQAVISGIAEIEELGKHSISSSASRFKEVCKIFEQATRLEVMFWEMGQKLC</sequence>
<dbReference type="FunFam" id="3.40.1190.20:FF:000003">
    <property type="entry name" value="Phosphomethylpyrimidine kinase ThiD"/>
    <property type="match status" value="1"/>
</dbReference>
<dbReference type="STRING" id="91626.A0A0C9MVT6"/>
<dbReference type="Pfam" id="PF08543">
    <property type="entry name" value="Phos_pyr_kin"/>
    <property type="match status" value="1"/>
</dbReference>
<dbReference type="CDD" id="cd01169">
    <property type="entry name" value="HMPP_kinase"/>
    <property type="match status" value="1"/>
</dbReference>
<dbReference type="SUPFAM" id="SSF48613">
    <property type="entry name" value="Heme oxygenase-like"/>
    <property type="match status" value="1"/>
</dbReference>
<dbReference type="CDD" id="cd19367">
    <property type="entry name" value="TenA_C_ScTHI20-like"/>
    <property type="match status" value="1"/>
</dbReference>
<dbReference type="GO" id="GO:0005524">
    <property type="term" value="F:ATP binding"/>
    <property type="evidence" value="ECO:0007669"/>
    <property type="project" value="UniProtKB-KW"/>
</dbReference>
<dbReference type="NCBIfam" id="TIGR04306">
    <property type="entry name" value="salvage_TenA"/>
    <property type="match status" value="1"/>
</dbReference>
<evidence type="ECO:0000256" key="3">
    <source>
        <dbReference type="ARBA" id="ARBA00022777"/>
    </source>
</evidence>
<dbReference type="OrthoDB" id="10028886at2759"/>
<keyword evidence="3" id="KW-0418">Kinase</keyword>
<name>A0A0C9MVT6_9FUNG</name>
<evidence type="ECO:0000313" key="8">
    <source>
        <dbReference type="Proteomes" id="UP000053815"/>
    </source>
</evidence>
<dbReference type="GO" id="GO:0050334">
    <property type="term" value="F:thiaminase activity"/>
    <property type="evidence" value="ECO:0007669"/>
    <property type="project" value="InterPro"/>
</dbReference>
<reference evidence="7" key="1">
    <citation type="submission" date="2014-09" db="EMBL/GenBank/DDBJ databases">
        <title>Draft genome sequence of an oleaginous Mucoromycotina fungus Mucor ambiguus NBRC6742.</title>
        <authorList>
            <person name="Takeda I."/>
            <person name="Yamane N."/>
            <person name="Morita T."/>
            <person name="Tamano K."/>
            <person name="Machida M."/>
            <person name="Baker S."/>
            <person name="Koike H."/>
        </authorList>
    </citation>
    <scope>NUCLEOTIDE SEQUENCE</scope>
    <source>
        <strain evidence="7">NBRC 6742</strain>
    </source>
</reference>
<evidence type="ECO:0000256" key="4">
    <source>
        <dbReference type="ARBA" id="ARBA00022840"/>
    </source>
</evidence>
<accession>A0A0C9MVT6</accession>
<evidence type="ECO:0000313" key="7">
    <source>
        <dbReference type="EMBL" id="GAN11514.1"/>
    </source>
</evidence>
<dbReference type="InterPro" id="IPR029056">
    <property type="entry name" value="Ribokinase-like"/>
</dbReference>
<evidence type="ECO:0000259" key="5">
    <source>
        <dbReference type="Pfam" id="PF03070"/>
    </source>
</evidence>